<keyword evidence="4" id="KW-1185">Reference proteome</keyword>
<dbReference type="PRINTS" id="PR01438">
    <property type="entry name" value="UNVRSLSTRESS"/>
</dbReference>
<dbReference type="Gene3D" id="3.40.50.620">
    <property type="entry name" value="HUPs"/>
    <property type="match status" value="1"/>
</dbReference>
<dbReference type="InterPro" id="IPR006016">
    <property type="entry name" value="UspA"/>
</dbReference>
<accession>L0K3N6</accession>
<dbReference type="GeneID" id="14405914"/>
<dbReference type="KEGG" id="nou:Natoc_4187"/>
<dbReference type="HOGENOM" id="CLU_049301_11_1_2"/>
<dbReference type="InterPro" id="IPR006015">
    <property type="entry name" value="Universal_stress_UspA"/>
</dbReference>
<protein>
    <submittedName>
        <fullName evidence="3">Universal stress protein UspA-like protein</fullName>
    </submittedName>
</protein>
<evidence type="ECO:0000313" key="4">
    <source>
        <dbReference type="Proteomes" id="UP000010878"/>
    </source>
</evidence>
<feature type="domain" description="UspA" evidence="2">
    <location>
        <begin position="1"/>
        <end position="133"/>
    </location>
</feature>
<organism evidence="3 4">
    <name type="scientific">Natronococcus occultus SP4</name>
    <dbReference type="NCBI Taxonomy" id="694430"/>
    <lineage>
        <taxon>Archaea</taxon>
        <taxon>Methanobacteriati</taxon>
        <taxon>Methanobacteriota</taxon>
        <taxon>Stenosarchaea group</taxon>
        <taxon>Halobacteria</taxon>
        <taxon>Halobacteriales</taxon>
        <taxon>Natrialbaceae</taxon>
        <taxon>Natronococcus</taxon>
    </lineage>
</organism>
<dbReference type="InterPro" id="IPR014729">
    <property type="entry name" value="Rossmann-like_a/b/a_fold"/>
</dbReference>
<dbReference type="PANTHER" id="PTHR46268">
    <property type="entry name" value="STRESS RESPONSE PROTEIN NHAX"/>
    <property type="match status" value="1"/>
</dbReference>
<dbReference type="Proteomes" id="UP000010878">
    <property type="component" value="Plasmid 2"/>
</dbReference>
<dbReference type="AlphaFoldDB" id="L0K3N6"/>
<evidence type="ECO:0000256" key="1">
    <source>
        <dbReference type="ARBA" id="ARBA00008791"/>
    </source>
</evidence>
<comment type="similarity">
    <text evidence="1">Belongs to the universal stress protein A family.</text>
</comment>
<dbReference type="SUPFAM" id="SSF52402">
    <property type="entry name" value="Adenine nucleotide alpha hydrolases-like"/>
    <property type="match status" value="1"/>
</dbReference>
<dbReference type="PANTHER" id="PTHR46268:SF6">
    <property type="entry name" value="UNIVERSAL STRESS PROTEIN UP12"/>
    <property type="match status" value="1"/>
</dbReference>
<evidence type="ECO:0000313" key="3">
    <source>
        <dbReference type="EMBL" id="AGB39887.1"/>
    </source>
</evidence>
<reference evidence="3 4" key="1">
    <citation type="submission" date="2012-11" db="EMBL/GenBank/DDBJ databases">
        <title>FINISHED of Natronococcus occultus SP4, DSM 3396.</title>
        <authorList>
            <consortium name="DOE Joint Genome Institute"/>
            <person name="Eisen J."/>
            <person name="Huntemann M."/>
            <person name="Wei C.-L."/>
            <person name="Han J."/>
            <person name="Detter J.C."/>
            <person name="Han C."/>
            <person name="Tapia R."/>
            <person name="Chen A."/>
            <person name="Kyrpides N."/>
            <person name="Mavromatis K."/>
            <person name="Markowitz V."/>
            <person name="Szeto E."/>
            <person name="Ivanova N."/>
            <person name="Mikhailova N."/>
            <person name="Ovchinnikova G."/>
            <person name="Pagani I."/>
            <person name="Pati A."/>
            <person name="Goodwin L."/>
            <person name="Nordberg H.P."/>
            <person name="Cantor M.N."/>
            <person name="Hua S.X."/>
            <person name="Woyke T."/>
            <person name="Eisen J."/>
            <person name="Klenk H.-P."/>
            <person name="Klenk H.-P."/>
        </authorList>
    </citation>
    <scope>NUCLEOTIDE SEQUENCE [LARGE SCALE GENOMIC DNA]</scope>
    <source>
        <strain evidence="3 4">SP4</strain>
        <plasmid evidence="4">Plasmid 2</plasmid>
    </source>
</reference>
<dbReference type="Pfam" id="PF00582">
    <property type="entry name" value="Usp"/>
    <property type="match status" value="1"/>
</dbReference>
<dbReference type="OrthoDB" id="105697at2157"/>
<keyword evidence="3" id="KW-0614">Plasmid</keyword>
<gene>
    <name evidence="3" type="ORF">Natoc_4187</name>
</gene>
<name>L0K3N6_9EURY</name>
<dbReference type="RefSeq" id="WP_015323318.1">
    <property type="nucleotide sequence ID" value="NC_019976.1"/>
</dbReference>
<dbReference type="EMBL" id="CP003931">
    <property type="protein sequence ID" value="AGB39887.1"/>
    <property type="molecule type" value="Genomic_DNA"/>
</dbReference>
<dbReference type="CDD" id="cd00293">
    <property type="entry name" value="USP-like"/>
    <property type="match status" value="1"/>
</dbReference>
<geneLocation type="plasmid" evidence="3">
    <name>2</name>
</geneLocation>
<proteinExistence type="inferred from homology"/>
<evidence type="ECO:0000259" key="2">
    <source>
        <dbReference type="Pfam" id="PF00582"/>
    </source>
</evidence>
<sequence length="134" mass="14301">MYETVLVATDGSDPANRAVDAAVDIASTFDAALYAVSVVDTSRYGDSMLSGTERLVDDLRERADDVLEDVTTRADVDVTTELRQGRPHEEIGAYAESIDADLVVFGNRGLGAGGEIGSTAERVVRHVDRPSLTV</sequence>